<sequence>MKTSNQYPMILSRLHVLTIIFIAILRTGASNYDVQLFRKTTESECLKLPIVRTEYTSSVTECALRCMMNDTCGYFSYCNGPCKMYKLFYWQYNYHTKCDCVSYFTLSGNRTSWQKIFEMRTNVFKRNPAYRYWKSLSIDKVKLILRKNDTEIHSLTFTARKTNIRSWFHSSNLISKPWFGKITANYTFDDKEERFTILPGGFRFNVMVARKHKKGYYKIHYRKVAGDKHPIKVDAMEVYILLM</sequence>
<dbReference type="EMBL" id="KQ421688">
    <property type="protein sequence ID" value="KOF76771.1"/>
    <property type="molecule type" value="Genomic_DNA"/>
</dbReference>
<evidence type="ECO:0000313" key="1">
    <source>
        <dbReference type="EMBL" id="KOF76773.1"/>
    </source>
</evidence>
<reference evidence="1" key="1">
    <citation type="submission" date="2015-07" db="EMBL/GenBank/DDBJ databases">
        <title>MeaNS - Measles Nucleotide Surveillance Program.</title>
        <authorList>
            <person name="Tran T."/>
            <person name="Druce J."/>
        </authorList>
    </citation>
    <scope>NUCLEOTIDE SEQUENCE</scope>
    <source>
        <strain evidence="1">UCB-OBI-ISO-001</strain>
        <tissue evidence="1">Gonad</tissue>
    </source>
</reference>
<dbReference type="EMBL" id="KQ421688">
    <property type="protein sequence ID" value="KOF76773.1"/>
    <property type="molecule type" value="Genomic_DNA"/>
</dbReference>
<organism evidence="1">
    <name type="scientific">Octopus bimaculoides</name>
    <name type="common">California two-spotted octopus</name>
    <dbReference type="NCBI Taxonomy" id="37653"/>
    <lineage>
        <taxon>Eukaryota</taxon>
        <taxon>Metazoa</taxon>
        <taxon>Spiralia</taxon>
        <taxon>Lophotrochozoa</taxon>
        <taxon>Mollusca</taxon>
        <taxon>Cephalopoda</taxon>
        <taxon>Coleoidea</taxon>
        <taxon>Octopodiformes</taxon>
        <taxon>Octopoda</taxon>
        <taxon>Incirrata</taxon>
        <taxon>Octopodidae</taxon>
        <taxon>Octopus</taxon>
    </lineage>
</organism>
<dbReference type="EMBL" id="KQ421688">
    <property type="protein sequence ID" value="KOF76772.1"/>
    <property type="molecule type" value="Genomic_DNA"/>
</dbReference>
<dbReference type="AlphaFoldDB" id="A0A0L8GII5"/>
<dbReference type="OrthoDB" id="10346898at2759"/>
<proteinExistence type="predicted"/>
<accession>A0A0L8GII5</accession>
<protein>
    <submittedName>
        <fullName evidence="1">Uncharacterized protein</fullName>
    </submittedName>
</protein>
<dbReference type="KEGG" id="obi:106876621"/>
<name>A0A0L8GII5_OCTBM</name>
<gene>
    <name evidence="1" type="ORF">OCBIM_22032949mg</name>
</gene>